<name>A0ABY3SF00_9BACL</name>
<dbReference type="InterPro" id="IPR001119">
    <property type="entry name" value="SLH_dom"/>
</dbReference>
<evidence type="ECO:0000256" key="1">
    <source>
        <dbReference type="SAM" id="SignalP"/>
    </source>
</evidence>
<feature type="chain" id="PRO_5045660795" evidence="1">
    <location>
        <begin position="28"/>
        <end position="394"/>
    </location>
</feature>
<dbReference type="RefSeq" id="WP_235118916.1">
    <property type="nucleotide sequence ID" value="NZ_CP090978.1"/>
</dbReference>
<evidence type="ECO:0000259" key="2">
    <source>
        <dbReference type="PROSITE" id="PS51272"/>
    </source>
</evidence>
<evidence type="ECO:0000313" key="3">
    <source>
        <dbReference type="EMBL" id="UJF32568.1"/>
    </source>
</evidence>
<dbReference type="EMBL" id="CP090978">
    <property type="protein sequence ID" value="UJF32568.1"/>
    <property type="molecule type" value="Genomic_DNA"/>
</dbReference>
<protein>
    <submittedName>
        <fullName evidence="3">S-layer homology domain-containing protein</fullName>
    </submittedName>
</protein>
<dbReference type="PROSITE" id="PS51272">
    <property type="entry name" value="SLH"/>
    <property type="match status" value="1"/>
</dbReference>
<feature type="signal peptide" evidence="1">
    <location>
        <begin position="1"/>
        <end position="27"/>
    </location>
</feature>
<sequence>MQKQMLLNCLISATLFISSCLTQISYASQQSYMPPIHSVWKSIGIEPPSDLRGHWSERVFQWAILNQIVEGYSDGTYQPDRLVTETEFLLIFYRAYGFHPLSHDNEVWSDAPYRLASYWRQPAQGLQNPTLREQPITRQNAAEIICAAQGVNFTGDEAINYLLNHHLANGKEDATVEGFSRNEPVTRAEAVQWMRTLKVNGCTSIQKRPTSPSDPDLLETISSVPYEKLSDYTSFTISTDDLTLQHKDKFFPLGTPKSVIETELGPATGTNVLLGYQYGRLGVHYDEAGNMDAWAISDDGTRSLLPFQSKKGISLNTIGILEVLKQYGTYGYYGSNDNLTANFFFEEVDGALIPRMSPAEITNPKDAFYIGFNFDPKTKKATFMYIASYLQAFP</sequence>
<organism evidence="3 4">
    <name type="scientific">Paenibacillus hexagrammi</name>
    <dbReference type="NCBI Taxonomy" id="2908839"/>
    <lineage>
        <taxon>Bacteria</taxon>
        <taxon>Bacillati</taxon>
        <taxon>Bacillota</taxon>
        <taxon>Bacilli</taxon>
        <taxon>Bacillales</taxon>
        <taxon>Paenibacillaceae</taxon>
        <taxon>Paenibacillus</taxon>
    </lineage>
</organism>
<dbReference type="PROSITE" id="PS51257">
    <property type="entry name" value="PROKAR_LIPOPROTEIN"/>
    <property type="match status" value="1"/>
</dbReference>
<accession>A0ABY3SF00</accession>
<reference evidence="3 4" key="1">
    <citation type="journal article" date="2024" name="Int. J. Syst. Evol. Microbiol.">
        <title>Paenibacillus hexagrammi sp. nov., a novel bacterium isolated from the gut content of Hexagrammos agrammus.</title>
        <authorList>
            <person name="Jung H.K."/>
            <person name="Kim D.G."/>
            <person name="Zin H."/>
            <person name="Park J."/>
            <person name="Jung H."/>
            <person name="Kim Y.O."/>
            <person name="Kong H.J."/>
            <person name="Kim J.W."/>
            <person name="Kim Y.S."/>
        </authorList>
    </citation>
    <scope>NUCLEOTIDE SEQUENCE [LARGE SCALE GENOMIC DNA]</scope>
    <source>
        <strain evidence="3 4">YPD9-1</strain>
    </source>
</reference>
<keyword evidence="4" id="KW-1185">Reference proteome</keyword>
<gene>
    <name evidence="3" type="ORF">L0M14_23405</name>
</gene>
<proteinExistence type="predicted"/>
<evidence type="ECO:0000313" key="4">
    <source>
        <dbReference type="Proteomes" id="UP001649230"/>
    </source>
</evidence>
<dbReference type="Pfam" id="PF00395">
    <property type="entry name" value="SLH"/>
    <property type="match status" value="1"/>
</dbReference>
<feature type="domain" description="SLH" evidence="2">
    <location>
        <begin position="43"/>
        <end position="106"/>
    </location>
</feature>
<dbReference type="Proteomes" id="UP001649230">
    <property type="component" value="Chromosome"/>
</dbReference>
<keyword evidence="1" id="KW-0732">Signal</keyword>